<accession>A0A8I6RUL4</accession>
<feature type="region of interest" description="Disordered" evidence="4">
    <location>
        <begin position="250"/>
        <end position="274"/>
    </location>
</feature>
<reference evidence="5" key="1">
    <citation type="submission" date="2022-01" db="UniProtKB">
        <authorList>
            <consortium name="EnsemblMetazoa"/>
        </authorList>
    </citation>
    <scope>IDENTIFICATION</scope>
</reference>
<dbReference type="OrthoDB" id="17948at2759"/>
<feature type="compositionally biased region" description="Acidic residues" evidence="4">
    <location>
        <begin position="256"/>
        <end position="274"/>
    </location>
</feature>
<sequence length="274" mass="31430">MMEFDGYHDLNIDASCAIDDELWDTLFDYKTKIIALNQTVDCTEVSRKRKKGEKQDDTIPEPKKLEVPDRYKGKFMVLNRLTIKFSDTSQWYKVMKSKNIKRYHLLAAIPANGNALHHCCSTGDADIVTFEPESKPDWKISRKIYKMAVSRNVFFEINYGPAVLDSSCRRNTIQLCQSYHTHGKSKNIIISSSLTNPFHIRSPYDIIHLSALFDLSEGEAKNAIIHNPKCVLQRAASRLQGKAVFRMVRAKTDKESESEDDETELENEPMETES</sequence>
<dbReference type="EnsemblMetazoa" id="XM_014396204.2">
    <property type="protein sequence ID" value="XP_014251690.1"/>
    <property type="gene ID" value="LOC106667922"/>
</dbReference>
<organism evidence="5 6">
    <name type="scientific">Cimex lectularius</name>
    <name type="common">Bed bug</name>
    <name type="synonym">Acanthia lectularia</name>
    <dbReference type="NCBI Taxonomy" id="79782"/>
    <lineage>
        <taxon>Eukaryota</taxon>
        <taxon>Metazoa</taxon>
        <taxon>Ecdysozoa</taxon>
        <taxon>Arthropoda</taxon>
        <taxon>Hexapoda</taxon>
        <taxon>Insecta</taxon>
        <taxon>Pterygota</taxon>
        <taxon>Neoptera</taxon>
        <taxon>Paraneoptera</taxon>
        <taxon>Hemiptera</taxon>
        <taxon>Heteroptera</taxon>
        <taxon>Panheteroptera</taxon>
        <taxon>Cimicomorpha</taxon>
        <taxon>Cimicidae</taxon>
        <taxon>Cimex</taxon>
    </lineage>
</organism>
<dbReference type="EnsemblMetazoa" id="XM_014396202.2">
    <property type="protein sequence ID" value="XP_014251688.1"/>
    <property type="gene ID" value="LOC106667922"/>
</dbReference>
<dbReference type="OMA" id="AEMNIRH"/>
<dbReference type="AlphaFoldDB" id="A0A8I6RUL4"/>
<dbReference type="EnsemblMetazoa" id="XM_014396203.2">
    <property type="protein sequence ID" value="XP_014251689.1"/>
    <property type="gene ID" value="LOC106667922"/>
</dbReference>
<evidence type="ECO:0000313" key="5">
    <source>
        <dbReference type="EnsemblMetazoa" id="XP_014251690.1"/>
    </source>
</evidence>
<dbReference type="RefSeq" id="XP_014251689.1">
    <property type="nucleotide sequence ID" value="XM_014396203.2"/>
</dbReference>
<name>A0A8I6RUL4_CIMLE</name>
<dbReference type="SUPFAM" id="SSF89550">
    <property type="entry name" value="PHP domain-like"/>
    <property type="match status" value="1"/>
</dbReference>
<dbReference type="RefSeq" id="XP_014251688.1">
    <property type="nucleotide sequence ID" value="XM_014396202.2"/>
</dbReference>
<protein>
    <submittedName>
        <fullName evidence="5">Uncharacterized protein</fullName>
    </submittedName>
</protein>
<keyword evidence="3" id="KW-0819">tRNA processing</keyword>
<comment type="subcellular location">
    <subcellularLocation>
        <location evidence="1">Nucleus</location>
    </subcellularLocation>
</comment>
<dbReference type="RefSeq" id="XP_014251690.1">
    <property type="nucleotide sequence ID" value="XM_014396204.2"/>
</dbReference>
<dbReference type="GeneID" id="106667922"/>
<dbReference type="CTD" id="10556"/>
<dbReference type="GO" id="GO:0003723">
    <property type="term" value="F:RNA binding"/>
    <property type="evidence" value="ECO:0007669"/>
    <property type="project" value="TreeGrafter"/>
</dbReference>
<evidence type="ECO:0000256" key="1">
    <source>
        <dbReference type="ARBA" id="ARBA00004123"/>
    </source>
</evidence>
<dbReference type="GO" id="GO:0008033">
    <property type="term" value="P:tRNA processing"/>
    <property type="evidence" value="ECO:0007669"/>
    <property type="project" value="UniProtKB-KW"/>
</dbReference>
<dbReference type="PANTHER" id="PTHR13031">
    <property type="entry name" value="RIBONUCLEASE P SUBUNIT P30"/>
    <property type="match status" value="1"/>
</dbReference>
<dbReference type="Pfam" id="PF01876">
    <property type="entry name" value="RNase_P_p30"/>
    <property type="match status" value="1"/>
</dbReference>
<proteinExistence type="inferred from homology"/>
<dbReference type="GO" id="GO:0005655">
    <property type="term" value="C:nucleolar ribonuclease P complex"/>
    <property type="evidence" value="ECO:0007669"/>
    <property type="project" value="TreeGrafter"/>
</dbReference>
<dbReference type="PANTHER" id="PTHR13031:SF0">
    <property type="entry name" value="RIBONUCLEASE P PROTEIN SUBUNIT P30"/>
    <property type="match status" value="1"/>
</dbReference>
<dbReference type="Proteomes" id="UP000494040">
    <property type="component" value="Unassembled WGS sequence"/>
</dbReference>
<dbReference type="InterPro" id="IPR016195">
    <property type="entry name" value="Pol/histidinol_Pase-like"/>
</dbReference>
<evidence type="ECO:0000256" key="3">
    <source>
        <dbReference type="ARBA" id="ARBA00022694"/>
    </source>
</evidence>
<evidence type="ECO:0000313" key="6">
    <source>
        <dbReference type="Proteomes" id="UP000494040"/>
    </source>
</evidence>
<dbReference type="Gene3D" id="3.20.20.140">
    <property type="entry name" value="Metal-dependent hydrolases"/>
    <property type="match status" value="1"/>
</dbReference>
<dbReference type="KEGG" id="clec:106667922"/>
<dbReference type="InterPro" id="IPR002738">
    <property type="entry name" value="RNase_P_p30"/>
</dbReference>
<comment type="similarity">
    <text evidence="2">Belongs to the eukaryotic/archaeal RNase P protein component 3 family.</text>
</comment>
<evidence type="ECO:0000256" key="4">
    <source>
        <dbReference type="SAM" id="MobiDB-lite"/>
    </source>
</evidence>
<evidence type="ECO:0000256" key="2">
    <source>
        <dbReference type="ARBA" id="ARBA00007331"/>
    </source>
</evidence>
<keyword evidence="6" id="KW-1185">Reference proteome</keyword>